<accession>A0A1R2BUK9</accession>
<reference evidence="1 2" key="1">
    <citation type="submission" date="2016-11" db="EMBL/GenBank/DDBJ databases">
        <title>The macronuclear genome of Stentor coeruleus: a giant cell with tiny introns.</title>
        <authorList>
            <person name="Slabodnick M."/>
            <person name="Ruby J.G."/>
            <person name="Reiff S.B."/>
            <person name="Swart E.C."/>
            <person name="Gosai S."/>
            <person name="Prabakaran S."/>
            <person name="Witkowska E."/>
            <person name="Larue G.E."/>
            <person name="Fisher S."/>
            <person name="Freeman R.M."/>
            <person name="Gunawardena J."/>
            <person name="Chu W."/>
            <person name="Stover N.A."/>
            <person name="Gregory B.D."/>
            <person name="Nowacki M."/>
            <person name="Derisi J."/>
            <person name="Roy S.W."/>
            <person name="Marshall W.F."/>
            <person name="Sood P."/>
        </authorList>
    </citation>
    <scope>NUCLEOTIDE SEQUENCE [LARGE SCALE GENOMIC DNA]</scope>
    <source>
        <strain evidence="1">WM001</strain>
    </source>
</reference>
<gene>
    <name evidence="1" type="ORF">SteCoe_19293</name>
</gene>
<comment type="caution">
    <text evidence="1">The sequence shown here is derived from an EMBL/GenBank/DDBJ whole genome shotgun (WGS) entry which is preliminary data.</text>
</comment>
<proteinExistence type="predicted"/>
<organism evidence="1 2">
    <name type="scientific">Stentor coeruleus</name>
    <dbReference type="NCBI Taxonomy" id="5963"/>
    <lineage>
        <taxon>Eukaryota</taxon>
        <taxon>Sar</taxon>
        <taxon>Alveolata</taxon>
        <taxon>Ciliophora</taxon>
        <taxon>Postciliodesmatophora</taxon>
        <taxon>Heterotrichea</taxon>
        <taxon>Heterotrichida</taxon>
        <taxon>Stentoridae</taxon>
        <taxon>Stentor</taxon>
    </lineage>
</organism>
<protein>
    <submittedName>
        <fullName evidence="1">Uncharacterized protein</fullName>
    </submittedName>
</protein>
<keyword evidence="2" id="KW-1185">Reference proteome</keyword>
<sequence>MSEMEGGPKIQDLDDLEDRLTVFESVVEELRAEHLVLSQLEMFMNQYILLEDAIYQGAEFLNISLRYDEDRSKLEELSEKYSLLTADYQDSWSDQYWSIYEYIRSGYKKDKKEKGKNDIIKEVSELQDLAIEMNKKDVKIGEGKNEKKALKEVDELAKQYDSSTLLQSSACIDEEKKKQSCCHRCCKKCSVF</sequence>
<dbReference type="AlphaFoldDB" id="A0A1R2BUK9"/>
<evidence type="ECO:0000313" key="2">
    <source>
        <dbReference type="Proteomes" id="UP000187209"/>
    </source>
</evidence>
<evidence type="ECO:0000313" key="1">
    <source>
        <dbReference type="EMBL" id="OMJ80444.1"/>
    </source>
</evidence>
<dbReference type="Proteomes" id="UP000187209">
    <property type="component" value="Unassembled WGS sequence"/>
</dbReference>
<name>A0A1R2BUK9_9CILI</name>
<dbReference type="EMBL" id="MPUH01000423">
    <property type="protein sequence ID" value="OMJ80444.1"/>
    <property type="molecule type" value="Genomic_DNA"/>
</dbReference>